<dbReference type="GO" id="GO:0006355">
    <property type="term" value="P:regulation of DNA-templated transcription"/>
    <property type="evidence" value="ECO:0007669"/>
    <property type="project" value="InterPro"/>
</dbReference>
<dbReference type="GO" id="GO:0005886">
    <property type="term" value="C:plasma membrane"/>
    <property type="evidence" value="ECO:0007669"/>
    <property type="project" value="TreeGrafter"/>
</dbReference>
<dbReference type="InterPro" id="IPR043128">
    <property type="entry name" value="Rev_trsase/Diguanyl_cyclase"/>
</dbReference>
<accession>A0A5A8F3E5</accession>
<dbReference type="SUPFAM" id="SSF55785">
    <property type="entry name" value="PYP-like sensor domain (PAS domain)"/>
    <property type="match status" value="1"/>
</dbReference>
<reference evidence="7 8" key="1">
    <citation type="submission" date="2019-06" db="EMBL/GenBank/DDBJ databases">
        <title>Genomic insights into carbon and energy metabolism of Deferribacter autotrophicus revealed new metabolic traits in the phylum Deferribacteres.</title>
        <authorList>
            <person name="Slobodkin A.I."/>
            <person name="Slobodkina G.B."/>
            <person name="Allioux M."/>
            <person name="Alain K."/>
            <person name="Jebbar M."/>
            <person name="Shadrin V."/>
            <person name="Kublanov I.V."/>
            <person name="Toshchakov S.V."/>
            <person name="Bonch-Osmolovskaya E.A."/>
        </authorList>
    </citation>
    <scope>NUCLEOTIDE SEQUENCE [LARGE SCALE GENOMIC DNA]</scope>
    <source>
        <strain evidence="7 8">SL50</strain>
    </source>
</reference>
<dbReference type="PANTHER" id="PTHR45138">
    <property type="entry name" value="REGULATORY COMPONENTS OF SENSORY TRANSDUCTION SYSTEM"/>
    <property type="match status" value="1"/>
</dbReference>
<feature type="transmembrane region" description="Helical" evidence="3">
    <location>
        <begin position="6"/>
        <end position="24"/>
    </location>
</feature>
<dbReference type="Gene3D" id="3.30.450.20">
    <property type="entry name" value="PAS domain"/>
    <property type="match status" value="1"/>
</dbReference>
<evidence type="ECO:0000256" key="2">
    <source>
        <dbReference type="ARBA" id="ARBA00034247"/>
    </source>
</evidence>
<dbReference type="PROSITE" id="PS50887">
    <property type="entry name" value="GGDEF"/>
    <property type="match status" value="1"/>
</dbReference>
<dbReference type="InterPro" id="IPR013767">
    <property type="entry name" value="PAS_fold"/>
</dbReference>
<dbReference type="EMBL" id="VFJB01000005">
    <property type="protein sequence ID" value="KAA0258036.1"/>
    <property type="molecule type" value="Genomic_DNA"/>
</dbReference>
<evidence type="ECO:0000256" key="3">
    <source>
        <dbReference type="SAM" id="Phobius"/>
    </source>
</evidence>
<dbReference type="InterPro" id="IPR000014">
    <property type="entry name" value="PAS"/>
</dbReference>
<name>A0A5A8F3E5_9BACT</name>
<dbReference type="Pfam" id="PF00990">
    <property type="entry name" value="GGDEF"/>
    <property type="match status" value="1"/>
</dbReference>
<dbReference type="PANTHER" id="PTHR45138:SF9">
    <property type="entry name" value="DIGUANYLATE CYCLASE DGCM-RELATED"/>
    <property type="match status" value="1"/>
</dbReference>
<dbReference type="OrthoDB" id="8416215at2"/>
<keyword evidence="8" id="KW-1185">Reference proteome</keyword>
<keyword evidence="3" id="KW-1133">Transmembrane helix</keyword>
<dbReference type="InterPro" id="IPR050469">
    <property type="entry name" value="Diguanylate_Cyclase"/>
</dbReference>
<evidence type="ECO:0000259" key="5">
    <source>
        <dbReference type="PROSITE" id="PS50113"/>
    </source>
</evidence>
<evidence type="ECO:0000259" key="4">
    <source>
        <dbReference type="PROSITE" id="PS50112"/>
    </source>
</evidence>
<evidence type="ECO:0000259" key="6">
    <source>
        <dbReference type="PROSITE" id="PS50887"/>
    </source>
</evidence>
<evidence type="ECO:0000256" key="1">
    <source>
        <dbReference type="ARBA" id="ARBA00012528"/>
    </source>
</evidence>
<keyword evidence="3" id="KW-0812">Transmembrane</keyword>
<dbReference type="SUPFAM" id="SSF55073">
    <property type="entry name" value="Nucleotide cyclase"/>
    <property type="match status" value="1"/>
</dbReference>
<sequence length="332" mass="38807">MMINGYLLISLLLIMFVILLFNFYKFKKERESLQELIEEKNKMEEFMLNLIPKPIFIMDITGRYLNVNKQFEDFFNVQREVIVGKDIKSVENRELEKLGKIIDMELKGARKYGLNAVSSKPLDISLRSQDFDVKRIKISKAFFVNDKGRIGGIVGIIEDITEQEKKISDLMKKAILDELTMVYNRRYFNLVVNEEIERAKRYQQKLSIIIFDVDFFKKINDTYGHQTGDYVLKKLSNIIKKSIRTTDMLFRIGGEEFAILLPNTDLEAALKVAEKLCRIVEGTRFDTVKKVTISMGVTELRQDDDMESFYKRGDKALYQAKENGRNRVESKH</sequence>
<dbReference type="PROSITE" id="PS50113">
    <property type="entry name" value="PAC"/>
    <property type="match status" value="1"/>
</dbReference>
<feature type="domain" description="PAS" evidence="4">
    <location>
        <begin position="47"/>
        <end position="109"/>
    </location>
</feature>
<dbReference type="GO" id="GO:0043709">
    <property type="term" value="P:cell adhesion involved in single-species biofilm formation"/>
    <property type="evidence" value="ECO:0007669"/>
    <property type="project" value="TreeGrafter"/>
</dbReference>
<comment type="catalytic activity">
    <reaction evidence="2">
        <text>2 GTP = 3',3'-c-di-GMP + 2 diphosphate</text>
        <dbReference type="Rhea" id="RHEA:24898"/>
        <dbReference type="ChEBI" id="CHEBI:33019"/>
        <dbReference type="ChEBI" id="CHEBI:37565"/>
        <dbReference type="ChEBI" id="CHEBI:58805"/>
        <dbReference type="EC" id="2.7.7.65"/>
    </reaction>
</comment>
<dbReference type="EC" id="2.7.7.65" evidence="1"/>
<dbReference type="InterPro" id="IPR029787">
    <property type="entry name" value="Nucleotide_cyclase"/>
</dbReference>
<dbReference type="GO" id="GO:0052621">
    <property type="term" value="F:diguanylate cyclase activity"/>
    <property type="evidence" value="ECO:0007669"/>
    <property type="project" value="UniProtKB-EC"/>
</dbReference>
<dbReference type="InterPro" id="IPR000160">
    <property type="entry name" value="GGDEF_dom"/>
</dbReference>
<evidence type="ECO:0000313" key="8">
    <source>
        <dbReference type="Proteomes" id="UP000322876"/>
    </source>
</evidence>
<feature type="domain" description="PAC" evidence="5">
    <location>
        <begin position="120"/>
        <end position="172"/>
    </location>
</feature>
<feature type="domain" description="GGDEF" evidence="6">
    <location>
        <begin position="204"/>
        <end position="332"/>
    </location>
</feature>
<dbReference type="CDD" id="cd01949">
    <property type="entry name" value="GGDEF"/>
    <property type="match status" value="1"/>
</dbReference>
<dbReference type="InterPro" id="IPR035965">
    <property type="entry name" value="PAS-like_dom_sf"/>
</dbReference>
<protein>
    <recommendedName>
        <fullName evidence="1">diguanylate cyclase</fullName>
        <ecNumber evidence="1">2.7.7.65</ecNumber>
    </recommendedName>
</protein>
<dbReference type="PROSITE" id="PS50112">
    <property type="entry name" value="PAS"/>
    <property type="match status" value="1"/>
</dbReference>
<keyword evidence="3" id="KW-0472">Membrane</keyword>
<dbReference type="Proteomes" id="UP000322876">
    <property type="component" value="Unassembled WGS sequence"/>
</dbReference>
<dbReference type="NCBIfam" id="TIGR00254">
    <property type="entry name" value="GGDEF"/>
    <property type="match status" value="1"/>
</dbReference>
<dbReference type="SMART" id="SM00267">
    <property type="entry name" value="GGDEF"/>
    <property type="match status" value="1"/>
</dbReference>
<dbReference type="FunFam" id="3.30.70.270:FF:000001">
    <property type="entry name" value="Diguanylate cyclase domain protein"/>
    <property type="match status" value="1"/>
</dbReference>
<evidence type="ECO:0000313" key="7">
    <source>
        <dbReference type="EMBL" id="KAA0258036.1"/>
    </source>
</evidence>
<proteinExistence type="predicted"/>
<dbReference type="NCBIfam" id="TIGR00229">
    <property type="entry name" value="sensory_box"/>
    <property type="match status" value="1"/>
</dbReference>
<dbReference type="InterPro" id="IPR000700">
    <property type="entry name" value="PAS-assoc_C"/>
</dbReference>
<dbReference type="Gene3D" id="3.30.70.270">
    <property type="match status" value="1"/>
</dbReference>
<organism evidence="7 8">
    <name type="scientific">Deferribacter autotrophicus</name>
    <dbReference type="NCBI Taxonomy" id="500465"/>
    <lineage>
        <taxon>Bacteria</taxon>
        <taxon>Pseudomonadati</taxon>
        <taxon>Deferribacterota</taxon>
        <taxon>Deferribacteres</taxon>
        <taxon>Deferribacterales</taxon>
        <taxon>Deferribacteraceae</taxon>
        <taxon>Deferribacter</taxon>
    </lineage>
</organism>
<gene>
    <name evidence="7" type="ORF">FHQ18_06475</name>
</gene>
<dbReference type="RefSeq" id="WP_149266357.1">
    <property type="nucleotide sequence ID" value="NZ_VFJB01000005.1"/>
</dbReference>
<dbReference type="Pfam" id="PF00989">
    <property type="entry name" value="PAS"/>
    <property type="match status" value="1"/>
</dbReference>
<dbReference type="GO" id="GO:1902201">
    <property type="term" value="P:negative regulation of bacterial-type flagellum-dependent cell motility"/>
    <property type="evidence" value="ECO:0007669"/>
    <property type="project" value="TreeGrafter"/>
</dbReference>
<comment type="caution">
    <text evidence="7">The sequence shown here is derived from an EMBL/GenBank/DDBJ whole genome shotgun (WGS) entry which is preliminary data.</text>
</comment>
<dbReference type="AlphaFoldDB" id="A0A5A8F3E5"/>